<dbReference type="PANTHER" id="PTHR30605:SF0">
    <property type="entry name" value="ANHYDRO-N-ACETYLMURAMIC ACID KINASE"/>
    <property type="match status" value="1"/>
</dbReference>
<dbReference type="EMBL" id="JASNWA010000007">
    <property type="protein sequence ID" value="KAK3173046.1"/>
    <property type="molecule type" value="Genomic_DNA"/>
</dbReference>
<sequence>MKIVKYDAIDNPQSIKKPTFRMIPENKSSPEQLSQINVRWCNVFADAVEEFNRRHGYTMKDIDVIGSHAQTIWLLSMPEGNQTKSALKMAEGTILAARLGKTAVRNFRISEQAVGRQVGANDCILWRVDVAASEDSEGVSE</sequence>
<dbReference type="GO" id="GO:0005524">
    <property type="term" value="F:ATP binding"/>
    <property type="evidence" value="ECO:0007669"/>
    <property type="project" value="InterPro"/>
</dbReference>
<dbReference type="AlphaFoldDB" id="A0AAD9Z8R5"/>
<dbReference type="InterPro" id="IPR005338">
    <property type="entry name" value="Anhydro_N_Ac-Mur_kinase"/>
</dbReference>
<dbReference type="PANTHER" id="PTHR30605">
    <property type="entry name" value="ANHYDRO-N-ACETYLMURAMIC ACID KINASE"/>
    <property type="match status" value="1"/>
</dbReference>
<dbReference type="GO" id="GO:0006040">
    <property type="term" value="P:amino sugar metabolic process"/>
    <property type="evidence" value="ECO:0007669"/>
    <property type="project" value="InterPro"/>
</dbReference>
<reference evidence="1" key="1">
    <citation type="submission" date="2022-11" db="EMBL/GenBank/DDBJ databases">
        <title>Chromosomal genome sequence assembly and mating type (MAT) locus characterization of the leprose asexual lichenized fungus Lepraria neglecta (Nyl.) Erichsen.</title>
        <authorList>
            <person name="Allen J.L."/>
            <person name="Pfeffer B."/>
        </authorList>
    </citation>
    <scope>NUCLEOTIDE SEQUENCE</scope>
    <source>
        <strain evidence="1">Allen 5258</strain>
    </source>
</reference>
<dbReference type="Pfam" id="PF03702">
    <property type="entry name" value="AnmK"/>
    <property type="match status" value="1"/>
</dbReference>
<comment type="caution">
    <text evidence="1">The sequence shown here is derived from an EMBL/GenBank/DDBJ whole genome shotgun (WGS) entry which is preliminary data.</text>
</comment>
<organism evidence="1 2">
    <name type="scientific">Lepraria neglecta</name>
    <dbReference type="NCBI Taxonomy" id="209136"/>
    <lineage>
        <taxon>Eukaryota</taxon>
        <taxon>Fungi</taxon>
        <taxon>Dikarya</taxon>
        <taxon>Ascomycota</taxon>
        <taxon>Pezizomycotina</taxon>
        <taxon>Lecanoromycetes</taxon>
        <taxon>OSLEUM clade</taxon>
        <taxon>Lecanoromycetidae</taxon>
        <taxon>Lecanorales</taxon>
        <taxon>Lecanorineae</taxon>
        <taxon>Stereocaulaceae</taxon>
        <taxon>Lepraria</taxon>
    </lineage>
</organism>
<keyword evidence="2" id="KW-1185">Reference proteome</keyword>
<gene>
    <name evidence="1" type="ORF">OEA41_006374</name>
</gene>
<proteinExistence type="predicted"/>
<dbReference type="GO" id="GO:0016773">
    <property type="term" value="F:phosphotransferase activity, alcohol group as acceptor"/>
    <property type="evidence" value="ECO:0007669"/>
    <property type="project" value="InterPro"/>
</dbReference>
<protein>
    <submittedName>
        <fullName evidence="1">Uncharacterized protein</fullName>
    </submittedName>
</protein>
<dbReference type="GO" id="GO:0009254">
    <property type="term" value="P:peptidoglycan turnover"/>
    <property type="evidence" value="ECO:0007669"/>
    <property type="project" value="InterPro"/>
</dbReference>
<dbReference type="Proteomes" id="UP001276659">
    <property type="component" value="Unassembled WGS sequence"/>
</dbReference>
<name>A0AAD9Z8R5_9LECA</name>
<evidence type="ECO:0000313" key="2">
    <source>
        <dbReference type="Proteomes" id="UP001276659"/>
    </source>
</evidence>
<dbReference type="Gene3D" id="3.30.420.40">
    <property type="match status" value="1"/>
</dbReference>
<accession>A0AAD9Z8R5</accession>
<evidence type="ECO:0000313" key="1">
    <source>
        <dbReference type="EMBL" id="KAK3173046.1"/>
    </source>
</evidence>